<name>A0A9Y4MRM5_9TELE</name>
<dbReference type="GeneID" id="103355492"/>
<gene>
    <name evidence="8" type="primary">dcxr</name>
</gene>
<evidence type="ECO:0000313" key="8">
    <source>
        <dbReference type="RefSeq" id="XP_008277541.1"/>
    </source>
</evidence>
<dbReference type="GO" id="GO:0004090">
    <property type="term" value="F:carbonyl reductase (NADPH) activity"/>
    <property type="evidence" value="ECO:0007669"/>
    <property type="project" value="TreeGrafter"/>
</dbReference>
<evidence type="ECO:0000259" key="6">
    <source>
        <dbReference type="SMART" id="SM00822"/>
    </source>
</evidence>
<dbReference type="CTD" id="51181"/>
<dbReference type="GO" id="GO:0050038">
    <property type="term" value="F:L-xylulose reductase (NADPH) activity"/>
    <property type="evidence" value="ECO:0007669"/>
    <property type="project" value="TreeGrafter"/>
</dbReference>
<accession>A0A9Y4MRM5</accession>
<dbReference type="RefSeq" id="XP_008277541.1">
    <property type="nucleotide sequence ID" value="XM_008279319.1"/>
</dbReference>
<dbReference type="GO" id="GO:0005997">
    <property type="term" value="P:xylulose metabolic process"/>
    <property type="evidence" value="ECO:0007669"/>
    <property type="project" value="TreeGrafter"/>
</dbReference>
<dbReference type="PANTHER" id="PTHR44252">
    <property type="entry name" value="D-ERYTHRULOSE REDUCTASE"/>
    <property type="match status" value="1"/>
</dbReference>
<dbReference type="PANTHER" id="PTHR44252:SF3">
    <property type="entry name" value="D-ERYTHRULOSE REDUCTASE-RELATED"/>
    <property type="match status" value="1"/>
</dbReference>
<reference evidence="8" key="1">
    <citation type="submission" date="2025-08" db="UniProtKB">
        <authorList>
            <consortium name="RefSeq"/>
        </authorList>
    </citation>
    <scope>IDENTIFICATION</scope>
</reference>
<dbReference type="FunFam" id="3.40.50.720:FF:000214">
    <property type="entry name" value="L-xylulose reductase"/>
    <property type="match status" value="1"/>
</dbReference>
<comment type="subunit">
    <text evidence="2">Homotetramer.</text>
</comment>
<dbReference type="GO" id="GO:0006629">
    <property type="term" value="P:lipid metabolic process"/>
    <property type="evidence" value="ECO:0007669"/>
    <property type="project" value="UniProtKB-ARBA"/>
</dbReference>
<dbReference type="PROSITE" id="PS00061">
    <property type="entry name" value="ADH_SHORT"/>
    <property type="match status" value="1"/>
</dbReference>
<dbReference type="SUPFAM" id="SSF51735">
    <property type="entry name" value="NAD(P)-binding Rossmann-fold domains"/>
    <property type="match status" value="1"/>
</dbReference>
<dbReference type="PRINTS" id="PR00080">
    <property type="entry name" value="SDRFAMILY"/>
</dbReference>
<dbReference type="InterPro" id="IPR036291">
    <property type="entry name" value="NAD(P)-bd_dom_sf"/>
</dbReference>
<comment type="similarity">
    <text evidence="1 5">Belongs to the short-chain dehydrogenases/reductases (SDR) family.</text>
</comment>
<dbReference type="Proteomes" id="UP000694891">
    <property type="component" value="Unplaced"/>
</dbReference>
<proteinExistence type="inferred from homology"/>
<dbReference type="InterPro" id="IPR002347">
    <property type="entry name" value="SDR_fam"/>
</dbReference>
<feature type="domain" description="Ketoreductase" evidence="6">
    <location>
        <begin position="8"/>
        <end position="194"/>
    </location>
</feature>
<dbReference type="InterPro" id="IPR020904">
    <property type="entry name" value="Sc_DH/Rdtase_CS"/>
</dbReference>
<evidence type="ECO:0000256" key="5">
    <source>
        <dbReference type="RuleBase" id="RU000363"/>
    </source>
</evidence>
<keyword evidence="7" id="KW-1185">Reference proteome</keyword>
<dbReference type="InterPro" id="IPR051737">
    <property type="entry name" value="L-xylulose/Carbonyl_redctase"/>
</dbReference>
<organism evidence="7 8">
    <name type="scientific">Stegastes partitus</name>
    <name type="common">bicolor damselfish</name>
    <dbReference type="NCBI Taxonomy" id="144197"/>
    <lineage>
        <taxon>Eukaryota</taxon>
        <taxon>Metazoa</taxon>
        <taxon>Chordata</taxon>
        <taxon>Craniata</taxon>
        <taxon>Vertebrata</taxon>
        <taxon>Euteleostomi</taxon>
        <taxon>Actinopterygii</taxon>
        <taxon>Neopterygii</taxon>
        <taxon>Teleostei</taxon>
        <taxon>Neoteleostei</taxon>
        <taxon>Acanthomorphata</taxon>
        <taxon>Ovalentaria</taxon>
        <taxon>Pomacentridae</taxon>
        <taxon>Stegastes</taxon>
    </lineage>
</organism>
<evidence type="ECO:0000256" key="3">
    <source>
        <dbReference type="ARBA" id="ARBA00022857"/>
    </source>
</evidence>
<dbReference type="SMART" id="SM00822">
    <property type="entry name" value="PKS_KR"/>
    <property type="match status" value="1"/>
</dbReference>
<dbReference type="AlphaFoldDB" id="A0A9Y4MRM5"/>
<dbReference type="GO" id="GO:0006006">
    <property type="term" value="P:glucose metabolic process"/>
    <property type="evidence" value="ECO:0007669"/>
    <property type="project" value="TreeGrafter"/>
</dbReference>
<keyword evidence="4" id="KW-0560">Oxidoreductase</keyword>
<keyword evidence="3" id="KW-0521">NADP</keyword>
<dbReference type="PRINTS" id="PR00081">
    <property type="entry name" value="GDHRDH"/>
</dbReference>
<dbReference type="Gene3D" id="3.40.50.720">
    <property type="entry name" value="NAD(P)-binding Rossmann-like Domain"/>
    <property type="match status" value="1"/>
</dbReference>
<dbReference type="InterPro" id="IPR057326">
    <property type="entry name" value="KR_dom"/>
</dbReference>
<sequence>MEISFEGKHALVTGAGKGIGRATALALARCGAKVTAVTRTQADLNSLVQECASITPVCVDLADWGATEAALQDVGPIDLLVNNAACANLQPFLEVTPDKFDQAFSVNVKAVLHVSQIVARGMKARGSGGSIVNVSSQASQCALRDHAVYCATKGALDMLTKVMALELGPHQIRVNSVNPTVVMTEMGRLGWSDPEKAKTMMCRIPLGRFAGGGRGEQYFIPAERQEQHDQRSHSTGGWRLPGLLTYEILAVAHCPSVKKKKRLIPSHAAPRDQSCALNKLTYCITSL</sequence>
<evidence type="ECO:0000256" key="2">
    <source>
        <dbReference type="ARBA" id="ARBA00011881"/>
    </source>
</evidence>
<evidence type="ECO:0000313" key="7">
    <source>
        <dbReference type="Proteomes" id="UP000694891"/>
    </source>
</evidence>
<evidence type="ECO:0000256" key="1">
    <source>
        <dbReference type="ARBA" id="ARBA00006484"/>
    </source>
</evidence>
<protein>
    <submittedName>
        <fullName evidence="8">L-xylulose reductase isoform X1</fullName>
    </submittedName>
</protein>
<evidence type="ECO:0000256" key="4">
    <source>
        <dbReference type="ARBA" id="ARBA00023002"/>
    </source>
</evidence>
<dbReference type="Pfam" id="PF00106">
    <property type="entry name" value="adh_short"/>
    <property type="match status" value="1"/>
</dbReference>